<feature type="domain" description="Phosphoribosyltransferase" evidence="3">
    <location>
        <begin position="14"/>
        <end position="156"/>
    </location>
</feature>
<dbReference type="Proteomes" id="UP000024329">
    <property type="component" value="Unassembled WGS sequence"/>
</dbReference>
<keyword evidence="2 5" id="KW-0808">Transferase</keyword>
<dbReference type="SUPFAM" id="SSF53271">
    <property type="entry name" value="PRTase-like"/>
    <property type="match status" value="1"/>
</dbReference>
<dbReference type="PANTHER" id="PTHR43363:SF1">
    <property type="entry name" value="HYPOXANTHINE-GUANINE PHOSPHORIBOSYLTRANSFERASE"/>
    <property type="match status" value="1"/>
</dbReference>
<dbReference type="eggNOG" id="COG2236">
    <property type="taxonomic scope" value="Bacteria"/>
</dbReference>
<evidence type="ECO:0000313" key="4">
    <source>
        <dbReference type="EMBL" id="AOR75439.1"/>
    </source>
</evidence>
<dbReference type="Gene3D" id="3.40.50.2020">
    <property type="match status" value="1"/>
</dbReference>
<dbReference type="PANTHER" id="PTHR43363">
    <property type="entry name" value="HYPOXANTHINE PHOSPHORIBOSYLTRANSFERASE"/>
    <property type="match status" value="1"/>
</dbReference>
<organism evidence="5 6">
    <name type="scientific">Novosphingobium resinovorum</name>
    <dbReference type="NCBI Taxonomy" id="158500"/>
    <lineage>
        <taxon>Bacteria</taxon>
        <taxon>Pseudomonadati</taxon>
        <taxon>Pseudomonadota</taxon>
        <taxon>Alphaproteobacteria</taxon>
        <taxon>Sphingomonadales</taxon>
        <taxon>Sphingomonadaceae</taxon>
        <taxon>Novosphingobium</taxon>
    </lineage>
</organism>
<dbReference type="CDD" id="cd06223">
    <property type="entry name" value="PRTases_typeI"/>
    <property type="match status" value="1"/>
</dbReference>
<keyword evidence="7" id="KW-1185">Reference proteome</keyword>
<evidence type="ECO:0000259" key="3">
    <source>
        <dbReference type="Pfam" id="PF00156"/>
    </source>
</evidence>
<dbReference type="Proteomes" id="UP000094626">
    <property type="component" value="Chromosome"/>
</dbReference>
<evidence type="ECO:0000256" key="2">
    <source>
        <dbReference type="ARBA" id="ARBA00022679"/>
    </source>
</evidence>
<dbReference type="OrthoDB" id="199120at2"/>
<dbReference type="InterPro" id="IPR000836">
    <property type="entry name" value="PRTase_dom"/>
</dbReference>
<gene>
    <name evidence="4" type="ORF">BES08_00700</name>
    <name evidence="5" type="ORF">BV97_00121</name>
</gene>
<evidence type="ECO:0000313" key="6">
    <source>
        <dbReference type="Proteomes" id="UP000024329"/>
    </source>
</evidence>
<evidence type="ECO:0000256" key="1">
    <source>
        <dbReference type="ARBA" id="ARBA00022676"/>
    </source>
</evidence>
<dbReference type="GO" id="GO:0016757">
    <property type="term" value="F:glycosyltransferase activity"/>
    <property type="evidence" value="ECO:0007669"/>
    <property type="project" value="UniProtKB-KW"/>
</dbReference>
<dbReference type="KEGG" id="nre:BES08_00700"/>
<reference evidence="4" key="2">
    <citation type="submission" date="2016-08" db="EMBL/GenBank/DDBJ databases">
        <authorList>
            <person name="Seilhamer J.J."/>
        </authorList>
    </citation>
    <scope>NUCLEOTIDE SEQUENCE [LARGE SCALE GENOMIC DNA]</scope>
    <source>
        <strain evidence="4">SA1</strain>
    </source>
</reference>
<dbReference type="Pfam" id="PF00156">
    <property type="entry name" value="Pribosyltran"/>
    <property type="match status" value="1"/>
</dbReference>
<proteinExistence type="predicted"/>
<dbReference type="STRING" id="158500.BES08_00700"/>
<dbReference type="InterPro" id="IPR029057">
    <property type="entry name" value="PRTase-like"/>
</dbReference>
<dbReference type="EMBL" id="JFYZ01000001">
    <property type="protein sequence ID" value="EZP84370.1"/>
    <property type="molecule type" value="Genomic_DNA"/>
</dbReference>
<sequence length="177" mass="19915">MSQTEEPQLHYLEYYEDFLAKVRVLSRKIREGEWQPEFIIGVGRGGLVPAVYISHQLEVPMLSIDHSAKVPGFADELLGKVAGMTAEGKRLLFVDDINDSGGTIEYIRNLLGDNGCDAENLRFAVLINNTRSKAVAELYVDAIDRDEDKRWFVFPWESVGTKDAIVEEARSVPERLG</sequence>
<dbReference type="RefSeq" id="WP_036522491.1">
    <property type="nucleotide sequence ID" value="NZ_BSFC01000011.1"/>
</dbReference>
<dbReference type="AlphaFoldDB" id="A0A031K559"/>
<keyword evidence="1 5" id="KW-0328">Glycosyltransferase</keyword>
<evidence type="ECO:0000313" key="7">
    <source>
        <dbReference type="Proteomes" id="UP000094626"/>
    </source>
</evidence>
<dbReference type="EMBL" id="CP017075">
    <property type="protein sequence ID" value="AOR75439.1"/>
    <property type="molecule type" value="Genomic_DNA"/>
</dbReference>
<protein>
    <submittedName>
        <fullName evidence="5">Phosphoribosyltransferase</fullName>
    </submittedName>
</protein>
<accession>A0A031K559</accession>
<reference evidence="5 6" key="1">
    <citation type="submission" date="2014-03" db="EMBL/GenBank/DDBJ databases">
        <title>Whole genome sequence of Novosphingobium resinovorum KF1.</title>
        <authorList>
            <person name="Gan H.M."/>
            <person name="Gan H.Y."/>
            <person name="Chew T.H."/>
            <person name="Savka M.A."/>
        </authorList>
    </citation>
    <scope>NUCLEOTIDE SEQUENCE [LARGE SCALE GENOMIC DNA]</scope>
    <source>
        <strain evidence="5 6">KF1</strain>
    </source>
</reference>
<name>A0A031K559_9SPHN</name>
<dbReference type="PATRIC" id="fig|158500.4.peg.128"/>
<evidence type="ECO:0000313" key="5">
    <source>
        <dbReference type="EMBL" id="EZP84370.1"/>
    </source>
</evidence>
<reference evidence="7" key="3">
    <citation type="journal article" date="2017" name="J. Biotechnol.">
        <title>Complete genome sequence of Novosphingobium resinovorum SA1, a versatile xenobiotic-degrading bacterium capable of utilizing sulfanilic acid.</title>
        <authorList>
            <person name="Hegedus B."/>
            <person name="Kos P.B."/>
            <person name="Balint B."/>
            <person name="Maroti G."/>
            <person name="Gan H.M."/>
            <person name="Perei K."/>
            <person name="Rakhely G."/>
        </authorList>
    </citation>
    <scope>NUCLEOTIDE SEQUENCE [LARGE SCALE GENOMIC DNA]</scope>
    <source>
        <strain evidence="7">SA1</strain>
    </source>
</reference>